<gene>
    <name evidence="1" type="ORF">GOCE00092_LOCUS6237</name>
</gene>
<proteinExistence type="predicted"/>
<name>A0A7S1Y389_9STRA</name>
<accession>A0A7S1Y389</accession>
<sequence length="105" mass="11757">MLDDRPCYRTSAHEISRSISSTTRGESNFFINAPFRYFCVRKGRLKHSINRGMQQGDVPSYVMCFFVVPNTSSIRGVASEPQSTVYVAPAMETSFGQVDDTHLVA</sequence>
<organism evidence="1">
    <name type="scientific">Grammatophora oceanica</name>
    <dbReference type="NCBI Taxonomy" id="210454"/>
    <lineage>
        <taxon>Eukaryota</taxon>
        <taxon>Sar</taxon>
        <taxon>Stramenopiles</taxon>
        <taxon>Ochrophyta</taxon>
        <taxon>Bacillariophyta</taxon>
        <taxon>Fragilariophyceae</taxon>
        <taxon>Fragilariophycidae</taxon>
        <taxon>Rhabdonematales</taxon>
        <taxon>Grammatophoraceae</taxon>
        <taxon>Grammatophora</taxon>
    </lineage>
</organism>
<reference evidence="1" key="1">
    <citation type="submission" date="2021-01" db="EMBL/GenBank/DDBJ databases">
        <authorList>
            <person name="Corre E."/>
            <person name="Pelletier E."/>
            <person name="Niang G."/>
            <person name="Scheremetjew M."/>
            <person name="Finn R."/>
            <person name="Kale V."/>
            <person name="Holt S."/>
            <person name="Cochrane G."/>
            <person name="Meng A."/>
            <person name="Brown T."/>
            <person name="Cohen L."/>
        </authorList>
    </citation>
    <scope>NUCLEOTIDE SEQUENCE</scope>
    <source>
        <strain evidence="1">CCMP 410</strain>
    </source>
</reference>
<evidence type="ECO:0000313" key="1">
    <source>
        <dbReference type="EMBL" id="CAD9277328.1"/>
    </source>
</evidence>
<protein>
    <submittedName>
        <fullName evidence="1">Uncharacterized protein</fullName>
    </submittedName>
</protein>
<dbReference type="EMBL" id="HBGK01012027">
    <property type="protein sequence ID" value="CAD9277328.1"/>
    <property type="molecule type" value="Transcribed_RNA"/>
</dbReference>
<dbReference type="AlphaFoldDB" id="A0A7S1Y389"/>